<sequence>MEELLARLCRAAAHEGACAEALLENGLRLLAYPLEGRLLVVVGWPAASGRHVDGETLLRRRGEDIARYGAWLPAQFNDGGWYLVLRAAGNEAPDADQLTAAEELLL</sequence>
<accession>A0A562PE46</accession>
<gene>
    <name evidence="1" type="ORF">GO485_25845</name>
    <name evidence="2" type="ORF">IP92_05476</name>
</gene>
<evidence type="ECO:0000313" key="4">
    <source>
        <dbReference type="Proteomes" id="UP000437862"/>
    </source>
</evidence>
<organism evidence="2 3">
    <name type="scientific">Pseudoduganella flava</name>
    <dbReference type="NCBI Taxonomy" id="871742"/>
    <lineage>
        <taxon>Bacteria</taxon>
        <taxon>Pseudomonadati</taxon>
        <taxon>Pseudomonadota</taxon>
        <taxon>Betaproteobacteria</taxon>
        <taxon>Burkholderiales</taxon>
        <taxon>Oxalobacteraceae</taxon>
        <taxon>Telluria group</taxon>
        <taxon>Pseudoduganella</taxon>
    </lineage>
</organism>
<evidence type="ECO:0000313" key="2">
    <source>
        <dbReference type="EMBL" id="TWI42500.1"/>
    </source>
</evidence>
<dbReference type="Proteomes" id="UP000315112">
    <property type="component" value="Unassembled WGS sequence"/>
</dbReference>
<dbReference type="AlphaFoldDB" id="A0A562PE46"/>
<reference evidence="1 4" key="3">
    <citation type="submission" date="2019-12" db="EMBL/GenBank/DDBJ databases">
        <title>Draft Genome Sequences of Six Type Strains of the Genus Massilia.</title>
        <authorList>
            <person name="Miess H."/>
            <person name="Frediansyah A."/>
            <person name="Goeker M."/>
            <person name="Gross H."/>
        </authorList>
    </citation>
    <scope>NUCLEOTIDE SEQUENCE [LARGE SCALE GENOMIC DNA]</scope>
    <source>
        <strain evidence="1 4">DSM 26639</strain>
    </source>
</reference>
<dbReference type="EMBL" id="CP046904">
    <property type="protein sequence ID" value="QGZ42128.1"/>
    <property type="molecule type" value="Genomic_DNA"/>
</dbReference>
<reference evidence="2" key="2">
    <citation type="submission" date="2019-07" db="EMBL/GenBank/DDBJ databases">
        <authorList>
            <person name="Whitman W."/>
            <person name="Huntemann M."/>
            <person name="Clum A."/>
            <person name="Pillay M."/>
            <person name="Palaniappan K."/>
            <person name="Varghese N."/>
            <person name="Mikhailova N."/>
            <person name="Stamatis D."/>
            <person name="Reddy T."/>
            <person name="Daum C."/>
            <person name="Shapiro N."/>
            <person name="Ivanova N."/>
            <person name="Kyrpides N."/>
            <person name="Woyke T."/>
        </authorList>
    </citation>
    <scope>NUCLEOTIDE SEQUENCE</scope>
    <source>
        <strain evidence="2">CGMCC 1.10685</strain>
    </source>
</reference>
<dbReference type="EMBL" id="VLKW01000014">
    <property type="protein sequence ID" value="TWI42500.1"/>
    <property type="molecule type" value="Genomic_DNA"/>
</dbReference>
<evidence type="ECO:0000313" key="3">
    <source>
        <dbReference type="Proteomes" id="UP000315112"/>
    </source>
</evidence>
<name>A0A562PE46_9BURK</name>
<protein>
    <submittedName>
        <fullName evidence="2">Uncharacterized protein</fullName>
    </submittedName>
</protein>
<keyword evidence="4" id="KW-1185">Reference proteome</keyword>
<evidence type="ECO:0000313" key="1">
    <source>
        <dbReference type="EMBL" id="QGZ42128.1"/>
    </source>
</evidence>
<dbReference type="RefSeq" id="WP_145881328.1">
    <property type="nucleotide sequence ID" value="NZ_CP046904.1"/>
</dbReference>
<reference evidence="2 3" key="1">
    <citation type="journal article" date="2015" name="Stand. Genomic Sci.">
        <title>Genomic Encyclopedia of Bacterial and Archaeal Type Strains, Phase III: the genomes of soil and plant-associated and newly described type strains.</title>
        <authorList>
            <person name="Whitman W.B."/>
            <person name="Woyke T."/>
            <person name="Klenk H.P."/>
            <person name="Zhou Y."/>
            <person name="Lilburn T.G."/>
            <person name="Beck B.J."/>
            <person name="De Vos P."/>
            <person name="Vandamme P."/>
            <person name="Eisen J.A."/>
            <person name="Garrity G."/>
            <person name="Hugenholtz P."/>
            <person name="Kyrpides N.C."/>
        </authorList>
    </citation>
    <scope>NUCLEOTIDE SEQUENCE [LARGE SCALE GENOMIC DNA]</scope>
    <source>
        <strain evidence="2 3">CGMCC 1.10685</strain>
    </source>
</reference>
<dbReference type="Proteomes" id="UP000437862">
    <property type="component" value="Chromosome"/>
</dbReference>
<dbReference type="OrthoDB" id="8719937at2"/>
<proteinExistence type="predicted"/>